<keyword evidence="3" id="KW-1185">Reference proteome</keyword>
<feature type="region of interest" description="Disordered" evidence="1">
    <location>
        <begin position="1"/>
        <end position="23"/>
    </location>
</feature>
<dbReference type="GeneID" id="92896280"/>
<reference evidence="2 3" key="1">
    <citation type="submission" date="2020-04" db="EMBL/GenBank/DDBJ databases">
        <authorList>
            <person name="De Canck E."/>
        </authorList>
    </citation>
    <scope>NUCLEOTIDE SEQUENCE [LARGE SCALE GENOMIC DNA]</scope>
    <source>
        <strain evidence="2 3">LMG 26845</strain>
    </source>
</reference>
<organism evidence="2 3">
    <name type="scientific">Achromobacter insuavis</name>
    <dbReference type="NCBI Taxonomy" id="1287735"/>
    <lineage>
        <taxon>Bacteria</taxon>
        <taxon>Pseudomonadati</taxon>
        <taxon>Pseudomonadota</taxon>
        <taxon>Betaproteobacteria</taxon>
        <taxon>Burkholderiales</taxon>
        <taxon>Alcaligenaceae</taxon>
        <taxon>Achromobacter</taxon>
    </lineage>
</organism>
<sequence>MPQKTSSMLSSNSSAPAHVIPTGECPPVAEGLNTIAIKAQSLHALLQFMGLERQSFQTLSDSLQDAYVHQAKDLAREIAALAEGVSQ</sequence>
<gene>
    <name evidence="2" type="ORF">LMG26845_00443</name>
</gene>
<protein>
    <recommendedName>
        <fullName evidence="4">DUF3077 domain-containing protein</fullName>
    </recommendedName>
</protein>
<feature type="compositionally biased region" description="Low complexity" evidence="1">
    <location>
        <begin position="1"/>
        <end position="14"/>
    </location>
</feature>
<name>A0A6J4ZIH9_9BURK</name>
<dbReference type="RefSeq" id="WP_156350604.1">
    <property type="nucleotide sequence ID" value="NZ_CADIJR010000002.1"/>
</dbReference>
<evidence type="ECO:0000313" key="2">
    <source>
        <dbReference type="EMBL" id="CAB3627516.1"/>
    </source>
</evidence>
<dbReference type="AlphaFoldDB" id="A0A6J4ZIH9"/>
<dbReference type="Proteomes" id="UP000507979">
    <property type="component" value="Unassembled WGS sequence"/>
</dbReference>
<evidence type="ECO:0008006" key="4">
    <source>
        <dbReference type="Google" id="ProtNLM"/>
    </source>
</evidence>
<evidence type="ECO:0000313" key="3">
    <source>
        <dbReference type="Proteomes" id="UP000507979"/>
    </source>
</evidence>
<evidence type="ECO:0000256" key="1">
    <source>
        <dbReference type="SAM" id="MobiDB-lite"/>
    </source>
</evidence>
<dbReference type="EMBL" id="CADIJR010000002">
    <property type="protein sequence ID" value="CAB3627516.1"/>
    <property type="molecule type" value="Genomic_DNA"/>
</dbReference>
<accession>A0A6J4ZIH9</accession>
<proteinExistence type="predicted"/>